<gene>
    <name evidence="3" type="ORF">COCCADRAFT_22303</name>
</gene>
<dbReference type="RefSeq" id="XP_007707456.1">
    <property type="nucleotide sequence ID" value="XM_007709266.1"/>
</dbReference>
<accession>W6YFD1</accession>
<sequence>MMRAEAGRPWFPRLAVVMVWLGKSSTLVGRLTGSVSCQNDMQDSRPRTRGDGFGNARGTNNFRQIFTRSNIGAGQRCMSTQSEVRRLSAKDLLVRTGKRQTATAGLRVASHPVTANVVGAKRGTFAGTPRFFPELVNGARRGNGAVSTGIGFSVWDTPQNTRILMEKPSGSRVREIWIHIRNKRIESSGSKEATPYRSGAGTFRDV</sequence>
<feature type="chain" id="PRO_5004886367" description="Secreted protein" evidence="2">
    <location>
        <begin position="27"/>
        <end position="206"/>
    </location>
</feature>
<dbReference type="OrthoDB" id="10375792at2759"/>
<name>W6YFD1_COCC2</name>
<feature type="signal peptide" evidence="2">
    <location>
        <begin position="1"/>
        <end position="26"/>
    </location>
</feature>
<keyword evidence="4" id="KW-1185">Reference proteome</keyword>
<organism evidence="3 4">
    <name type="scientific">Cochliobolus carbonum (strain 26-R-13)</name>
    <name type="common">Maize leaf spot fungus</name>
    <name type="synonym">Bipolaris zeicola</name>
    <dbReference type="NCBI Taxonomy" id="930089"/>
    <lineage>
        <taxon>Eukaryota</taxon>
        <taxon>Fungi</taxon>
        <taxon>Dikarya</taxon>
        <taxon>Ascomycota</taxon>
        <taxon>Pezizomycotina</taxon>
        <taxon>Dothideomycetes</taxon>
        <taxon>Pleosporomycetidae</taxon>
        <taxon>Pleosporales</taxon>
        <taxon>Pleosporineae</taxon>
        <taxon>Pleosporaceae</taxon>
        <taxon>Bipolaris</taxon>
    </lineage>
</organism>
<keyword evidence="2" id="KW-0732">Signal</keyword>
<proteinExistence type="predicted"/>
<dbReference type="KEGG" id="bze:COCCADRAFT_22303"/>
<dbReference type="GeneID" id="19145167"/>
<dbReference type="AlphaFoldDB" id="W6YFD1"/>
<evidence type="ECO:0008006" key="5">
    <source>
        <dbReference type="Google" id="ProtNLM"/>
    </source>
</evidence>
<dbReference type="Proteomes" id="UP000053841">
    <property type="component" value="Unassembled WGS sequence"/>
</dbReference>
<protein>
    <recommendedName>
        <fullName evidence="5">Secreted protein</fullName>
    </recommendedName>
</protein>
<dbReference type="EMBL" id="KI964544">
    <property type="protein sequence ID" value="EUC38177.1"/>
    <property type="molecule type" value="Genomic_DNA"/>
</dbReference>
<reference evidence="3 4" key="1">
    <citation type="journal article" date="2013" name="PLoS Genet.">
        <title>Comparative genome structure, secondary metabolite, and effector coding capacity across Cochliobolus pathogens.</title>
        <authorList>
            <person name="Condon B.J."/>
            <person name="Leng Y."/>
            <person name="Wu D."/>
            <person name="Bushley K.E."/>
            <person name="Ohm R.A."/>
            <person name="Otillar R."/>
            <person name="Martin J."/>
            <person name="Schackwitz W."/>
            <person name="Grimwood J."/>
            <person name="MohdZainudin N."/>
            <person name="Xue C."/>
            <person name="Wang R."/>
            <person name="Manning V.A."/>
            <person name="Dhillon B."/>
            <person name="Tu Z.J."/>
            <person name="Steffenson B.J."/>
            <person name="Salamov A."/>
            <person name="Sun H."/>
            <person name="Lowry S."/>
            <person name="LaButti K."/>
            <person name="Han J."/>
            <person name="Copeland A."/>
            <person name="Lindquist E."/>
            <person name="Barry K."/>
            <person name="Schmutz J."/>
            <person name="Baker S.E."/>
            <person name="Ciuffetti L.M."/>
            <person name="Grigoriev I.V."/>
            <person name="Zhong S."/>
            <person name="Turgeon B.G."/>
        </authorList>
    </citation>
    <scope>NUCLEOTIDE SEQUENCE [LARGE SCALE GENOMIC DNA]</scope>
    <source>
        <strain evidence="3 4">26-R-13</strain>
    </source>
</reference>
<evidence type="ECO:0000256" key="1">
    <source>
        <dbReference type="SAM" id="MobiDB-lite"/>
    </source>
</evidence>
<feature type="region of interest" description="Disordered" evidence="1">
    <location>
        <begin position="38"/>
        <end position="59"/>
    </location>
</feature>
<evidence type="ECO:0000313" key="4">
    <source>
        <dbReference type="Proteomes" id="UP000053841"/>
    </source>
</evidence>
<dbReference type="HOGENOM" id="CLU_1331735_0_0_1"/>
<evidence type="ECO:0000256" key="2">
    <source>
        <dbReference type="SAM" id="SignalP"/>
    </source>
</evidence>
<evidence type="ECO:0000313" key="3">
    <source>
        <dbReference type="EMBL" id="EUC38177.1"/>
    </source>
</evidence>